<comment type="subcellular location">
    <subcellularLocation>
        <location evidence="1">Membrane</location>
        <topology evidence="1">Multi-pass membrane protein</topology>
    </subcellularLocation>
</comment>
<keyword evidence="10" id="KW-1185">Reference proteome</keyword>
<dbReference type="CDD" id="cd11484">
    <property type="entry name" value="SLC-NCS1sbd_CobB-like"/>
    <property type="match status" value="1"/>
</dbReference>
<keyword evidence="6 7" id="KW-0472">Membrane</keyword>
<evidence type="ECO:0000256" key="4">
    <source>
        <dbReference type="ARBA" id="ARBA00022692"/>
    </source>
</evidence>
<evidence type="ECO:0000256" key="7">
    <source>
        <dbReference type="PIRNR" id="PIRNR002744"/>
    </source>
</evidence>
<evidence type="ECO:0000256" key="1">
    <source>
        <dbReference type="ARBA" id="ARBA00004141"/>
    </source>
</evidence>
<evidence type="ECO:0000256" key="6">
    <source>
        <dbReference type="ARBA" id="ARBA00023136"/>
    </source>
</evidence>
<dbReference type="PANTHER" id="PTHR31806">
    <property type="entry name" value="PURINE-CYTOSINE PERMEASE FCY2-RELATED"/>
    <property type="match status" value="1"/>
</dbReference>
<evidence type="ECO:0000256" key="3">
    <source>
        <dbReference type="ARBA" id="ARBA00022448"/>
    </source>
</evidence>
<keyword evidence="3 7" id="KW-0813">Transport</keyword>
<feature type="transmembrane region" description="Helical" evidence="8">
    <location>
        <begin position="50"/>
        <end position="69"/>
    </location>
</feature>
<organism evidence="9 10">
    <name type="scientific">Neobacillus massiliamazoniensis</name>
    <dbReference type="NCBI Taxonomy" id="1499688"/>
    <lineage>
        <taxon>Bacteria</taxon>
        <taxon>Bacillati</taxon>
        <taxon>Bacillota</taxon>
        <taxon>Bacilli</taxon>
        <taxon>Bacillales</taxon>
        <taxon>Bacillaceae</taxon>
        <taxon>Neobacillus</taxon>
    </lineage>
</organism>
<dbReference type="AlphaFoldDB" id="A0A0U1NYX0"/>
<dbReference type="Gene3D" id="1.10.4160.10">
    <property type="entry name" value="Hydantoin permease"/>
    <property type="match status" value="1"/>
</dbReference>
<evidence type="ECO:0000256" key="8">
    <source>
        <dbReference type="SAM" id="Phobius"/>
    </source>
</evidence>
<evidence type="ECO:0000313" key="9">
    <source>
        <dbReference type="EMBL" id="CRK83038.1"/>
    </source>
</evidence>
<feature type="transmembrane region" description="Helical" evidence="8">
    <location>
        <begin position="21"/>
        <end position="44"/>
    </location>
</feature>
<feature type="transmembrane region" description="Helical" evidence="8">
    <location>
        <begin position="229"/>
        <end position="251"/>
    </location>
</feature>
<feature type="transmembrane region" description="Helical" evidence="8">
    <location>
        <begin position="158"/>
        <end position="176"/>
    </location>
</feature>
<sequence length="462" mass="51096">MKIEVRSIDYIPANERHGKPSGLFSVWFAANMHITTLVTGALCVTFGLNLFWSVVAIIIGNLIGAIFMASHSAQGPKLGIPQMIQSRAQFGVIGAIIPLILVIFMYLGFFASSGLLGAQVLSNSLHLNLTISIIILNVITFTVTMFGHDLIHKVQKYLSWLFFLVFIVATIIVFKLPVPAESWSPAHFNLPIFMLSVSVVATWQISYAPYVADYSRYLPIDTNYSKTFWYTYAGSVLATVWMMLLGVLLTTSIPNFLSASGTNLAHQFGGFAFIMFATILFGQLSINSFNLYGAFMSTVTTVEPFSKMKVTPKVRGIFIAVISAIGTLVEILGQGHFLSNFIDFILFISYFLIPWTAINLIDFYVLRHGEYSIKDIFDLNGKYGKINKITAISFLVSVIAEIPFMNTSLYVGPASKAMGGADVAWILGLVVPSVLYHVMMKRKMQNDFQGSVAFEDSSTQQI</sequence>
<accession>A0A0U1NYX0</accession>
<feature type="transmembrane region" description="Helical" evidence="8">
    <location>
        <begin position="271"/>
        <end position="295"/>
    </location>
</feature>
<feature type="transmembrane region" description="Helical" evidence="8">
    <location>
        <begin position="188"/>
        <end position="208"/>
    </location>
</feature>
<feature type="transmembrane region" description="Helical" evidence="8">
    <location>
        <begin position="344"/>
        <end position="365"/>
    </location>
</feature>
<dbReference type="Pfam" id="PF02133">
    <property type="entry name" value="Transp_cyt_pur"/>
    <property type="match status" value="1"/>
</dbReference>
<protein>
    <submittedName>
        <fullName evidence="9">Purine-cytosine permease</fullName>
    </submittedName>
</protein>
<gene>
    <name evidence="9" type="primary">yxlA</name>
    <name evidence="9" type="ORF">BN000_02993</name>
</gene>
<dbReference type="OrthoDB" id="9809167at2"/>
<dbReference type="GO" id="GO:0005886">
    <property type="term" value="C:plasma membrane"/>
    <property type="evidence" value="ECO:0007669"/>
    <property type="project" value="TreeGrafter"/>
</dbReference>
<dbReference type="PIRSF" id="PIRSF002744">
    <property type="entry name" value="Pur-cyt_permease"/>
    <property type="match status" value="1"/>
</dbReference>
<dbReference type="InterPro" id="IPR001248">
    <property type="entry name" value="Pur-cyt_permease"/>
</dbReference>
<feature type="transmembrane region" description="Helical" evidence="8">
    <location>
        <begin position="417"/>
        <end position="438"/>
    </location>
</feature>
<name>A0A0U1NYX0_9BACI</name>
<dbReference type="Proteomes" id="UP000199087">
    <property type="component" value="Unassembled WGS sequence"/>
</dbReference>
<proteinExistence type="inferred from homology"/>
<keyword evidence="5 8" id="KW-1133">Transmembrane helix</keyword>
<feature type="transmembrane region" description="Helical" evidence="8">
    <location>
        <begin position="90"/>
        <end position="113"/>
    </location>
</feature>
<evidence type="ECO:0000256" key="2">
    <source>
        <dbReference type="ARBA" id="ARBA00008974"/>
    </source>
</evidence>
<dbReference type="InterPro" id="IPR026030">
    <property type="entry name" value="Pur-cyt_permease_Fcy2/21/22"/>
</dbReference>
<evidence type="ECO:0000313" key="10">
    <source>
        <dbReference type="Proteomes" id="UP000199087"/>
    </source>
</evidence>
<dbReference type="STRING" id="1499688.BN000_02993"/>
<dbReference type="EMBL" id="CVRB01000003">
    <property type="protein sequence ID" value="CRK83038.1"/>
    <property type="molecule type" value="Genomic_DNA"/>
</dbReference>
<comment type="similarity">
    <text evidence="2 7">Belongs to the purine-cytosine permease (2.A.39) family.</text>
</comment>
<keyword evidence="4 8" id="KW-0812">Transmembrane</keyword>
<dbReference type="PANTHER" id="PTHR31806:SF1">
    <property type="entry name" value="PURINE-CYTOSINE PERMEASE FCY2-RELATED"/>
    <property type="match status" value="1"/>
</dbReference>
<feature type="transmembrane region" description="Helical" evidence="8">
    <location>
        <begin position="316"/>
        <end position="338"/>
    </location>
</feature>
<dbReference type="GO" id="GO:0022857">
    <property type="term" value="F:transmembrane transporter activity"/>
    <property type="evidence" value="ECO:0007669"/>
    <property type="project" value="InterPro"/>
</dbReference>
<feature type="transmembrane region" description="Helical" evidence="8">
    <location>
        <begin position="386"/>
        <end position="405"/>
    </location>
</feature>
<reference evidence="10" key="1">
    <citation type="submission" date="2015-05" db="EMBL/GenBank/DDBJ databases">
        <authorList>
            <person name="Urmite Genomes"/>
        </authorList>
    </citation>
    <scope>NUCLEOTIDE SEQUENCE [LARGE SCALE GENOMIC DNA]</scope>
    <source>
        <strain evidence="10">LF1</strain>
    </source>
</reference>
<evidence type="ECO:0000256" key="5">
    <source>
        <dbReference type="ARBA" id="ARBA00022989"/>
    </source>
</evidence>
<dbReference type="RefSeq" id="WP_090635329.1">
    <property type="nucleotide sequence ID" value="NZ_CVRB01000003.1"/>
</dbReference>
<feature type="transmembrane region" description="Helical" evidence="8">
    <location>
        <begin position="125"/>
        <end position="146"/>
    </location>
</feature>